<dbReference type="InterPro" id="IPR006620">
    <property type="entry name" value="Pro_4_hyd_alph"/>
</dbReference>
<dbReference type="OrthoDB" id="430522at2759"/>
<dbReference type="GO" id="GO:0010604">
    <property type="term" value="P:positive regulation of macromolecule metabolic process"/>
    <property type="evidence" value="ECO:0007669"/>
    <property type="project" value="UniProtKB-ARBA"/>
</dbReference>
<keyword evidence="9" id="KW-0539">Nucleus</keyword>
<name>A0A642UPZ4_9ASCO</name>
<dbReference type="GO" id="GO:0009896">
    <property type="term" value="P:positive regulation of catabolic process"/>
    <property type="evidence" value="ECO:0007669"/>
    <property type="project" value="UniProtKB-ARBA"/>
</dbReference>
<dbReference type="SMART" id="SM00702">
    <property type="entry name" value="P4Hc"/>
    <property type="match status" value="1"/>
</dbReference>
<dbReference type="Proteomes" id="UP000761534">
    <property type="component" value="Unassembled WGS sequence"/>
</dbReference>
<protein>
    <recommendedName>
        <fullName evidence="12">uS12 prolyl 3,4-dihydroxylase</fullName>
    </recommendedName>
</protein>
<dbReference type="GO" id="GO:0031543">
    <property type="term" value="F:peptidyl-proline dioxygenase activity"/>
    <property type="evidence" value="ECO:0007669"/>
    <property type="project" value="UniProtKB-ARBA"/>
</dbReference>
<feature type="domain" description="Fe2OG dioxygenase" evidence="14">
    <location>
        <begin position="147"/>
        <end position="257"/>
    </location>
</feature>
<dbReference type="PROSITE" id="PS51471">
    <property type="entry name" value="FE2OG_OXY"/>
    <property type="match status" value="1"/>
</dbReference>
<comment type="catalytic activity">
    <reaction evidence="11">
        <text>[ribosomal protein uS12]-(3S)-3-hydroxy-L-proline + 2-oxoglutarate + O2 = [ribosomal protein uS12]-(3S)-3,4-dihydroxy-L-proline + succinate + CO2</text>
        <dbReference type="Rhea" id="RHEA:54160"/>
        <dbReference type="Rhea" id="RHEA-COMP:13817"/>
        <dbReference type="Rhea" id="RHEA-COMP:13818"/>
        <dbReference type="ChEBI" id="CHEBI:15379"/>
        <dbReference type="ChEBI" id="CHEBI:16526"/>
        <dbReference type="ChEBI" id="CHEBI:16810"/>
        <dbReference type="ChEBI" id="CHEBI:30031"/>
        <dbReference type="ChEBI" id="CHEBI:85428"/>
        <dbReference type="ChEBI" id="CHEBI:138052"/>
    </reaction>
</comment>
<keyword evidence="7" id="KW-0560">Oxidoreductase</keyword>
<evidence type="ECO:0000256" key="6">
    <source>
        <dbReference type="ARBA" id="ARBA00022964"/>
    </source>
</evidence>
<comment type="similarity">
    <text evidence="3">Belongs to the TPA1 family.</text>
</comment>
<gene>
    <name evidence="15" type="ORF">TRICI_005692</name>
</gene>
<dbReference type="InterPro" id="IPR039558">
    <property type="entry name" value="TPA1/OFD1_N"/>
</dbReference>
<dbReference type="GO" id="GO:0005506">
    <property type="term" value="F:iron ion binding"/>
    <property type="evidence" value="ECO:0007669"/>
    <property type="project" value="InterPro"/>
</dbReference>
<dbReference type="InterPro" id="IPR043044">
    <property type="entry name" value="TPA1/Ofd1_C"/>
</dbReference>
<evidence type="ECO:0000256" key="1">
    <source>
        <dbReference type="ARBA" id="ARBA00001961"/>
    </source>
</evidence>
<evidence type="ECO:0000256" key="13">
    <source>
        <dbReference type="SAM" id="MobiDB-lite"/>
    </source>
</evidence>
<dbReference type="GO" id="GO:0005737">
    <property type="term" value="C:cytoplasm"/>
    <property type="evidence" value="ECO:0007669"/>
    <property type="project" value="TreeGrafter"/>
</dbReference>
<dbReference type="Gene3D" id="2.60.120.620">
    <property type="entry name" value="q2cbj1_9rhob like domain"/>
    <property type="match status" value="1"/>
</dbReference>
<evidence type="ECO:0000313" key="16">
    <source>
        <dbReference type="Proteomes" id="UP000761534"/>
    </source>
</evidence>
<keyword evidence="16" id="KW-1185">Reference proteome</keyword>
<reference evidence="15" key="1">
    <citation type="journal article" date="2019" name="G3 (Bethesda)">
        <title>Genome Assemblies of Two Rare Opportunistic Yeast Pathogens: Diutina rugosa (syn. Candida rugosa) and Trichomonascus ciferrii (syn. Candida ciferrii).</title>
        <authorList>
            <person name="Mixao V."/>
            <person name="Saus E."/>
            <person name="Hansen A.P."/>
            <person name="Lass-Florl C."/>
            <person name="Gabaldon T."/>
        </authorList>
    </citation>
    <scope>NUCLEOTIDE SEQUENCE</scope>
    <source>
        <strain evidence="15">CBS 4856</strain>
    </source>
</reference>
<evidence type="ECO:0000256" key="3">
    <source>
        <dbReference type="ARBA" id="ARBA00007443"/>
    </source>
</evidence>
<dbReference type="AlphaFoldDB" id="A0A642UPZ4"/>
<evidence type="ECO:0000259" key="14">
    <source>
        <dbReference type="PROSITE" id="PS51471"/>
    </source>
</evidence>
<comment type="caution">
    <text evidence="15">The sequence shown here is derived from an EMBL/GenBank/DDBJ whole genome shotgun (WGS) entry which is preliminary data.</text>
</comment>
<accession>A0A642UPZ4</accession>
<feature type="compositionally biased region" description="Basic and acidic residues" evidence="13">
    <location>
        <begin position="1"/>
        <end position="29"/>
    </location>
</feature>
<feature type="region of interest" description="Disordered" evidence="13">
    <location>
        <begin position="556"/>
        <end position="575"/>
    </location>
</feature>
<evidence type="ECO:0000256" key="2">
    <source>
        <dbReference type="ARBA" id="ARBA00004123"/>
    </source>
</evidence>
<dbReference type="FunFam" id="2.60.120.620:FF:000014">
    <property type="entry name" value="Prolyl 3,4-dihydroxylase TPA1"/>
    <property type="match status" value="1"/>
</dbReference>
<dbReference type="GO" id="GO:0031418">
    <property type="term" value="F:L-ascorbic acid binding"/>
    <property type="evidence" value="ECO:0007669"/>
    <property type="project" value="UniProtKB-KW"/>
</dbReference>
<comment type="cofactor">
    <cofactor evidence="1">
        <name>L-ascorbate</name>
        <dbReference type="ChEBI" id="CHEBI:38290"/>
    </cofactor>
</comment>
<evidence type="ECO:0000256" key="12">
    <source>
        <dbReference type="ARBA" id="ARBA00081607"/>
    </source>
</evidence>
<evidence type="ECO:0000256" key="11">
    <source>
        <dbReference type="ARBA" id="ARBA00051966"/>
    </source>
</evidence>
<evidence type="ECO:0000256" key="10">
    <source>
        <dbReference type="ARBA" id="ARBA00047444"/>
    </source>
</evidence>
<proteinExistence type="inferred from homology"/>
<dbReference type="GO" id="GO:0006449">
    <property type="term" value="P:regulation of translational termination"/>
    <property type="evidence" value="ECO:0007669"/>
    <property type="project" value="TreeGrafter"/>
</dbReference>
<keyword evidence="8" id="KW-0408">Iron</keyword>
<dbReference type="PANTHER" id="PTHR12117:SF0">
    <property type="entry name" value="PROLYL 3-HYDROXYLASE OGFOD1"/>
    <property type="match status" value="1"/>
</dbReference>
<evidence type="ECO:0000256" key="5">
    <source>
        <dbReference type="ARBA" id="ARBA00022896"/>
    </source>
</evidence>
<organism evidence="15 16">
    <name type="scientific">Trichomonascus ciferrii</name>
    <dbReference type="NCBI Taxonomy" id="44093"/>
    <lineage>
        <taxon>Eukaryota</taxon>
        <taxon>Fungi</taxon>
        <taxon>Dikarya</taxon>
        <taxon>Ascomycota</taxon>
        <taxon>Saccharomycotina</taxon>
        <taxon>Dipodascomycetes</taxon>
        <taxon>Dipodascales</taxon>
        <taxon>Trichomonascaceae</taxon>
        <taxon>Trichomonascus</taxon>
        <taxon>Trichomonascus ciferrii complex</taxon>
    </lineage>
</organism>
<comment type="subcellular location">
    <subcellularLocation>
        <location evidence="2">Nucleus</location>
    </subcellularLocation>
</comment>
<dbReference type="InterPro" id="IPR019601">
    <property type="entry name" value="Oxoglutarate/Fe-dep_Oase_C"/>
</dbReference>
<evidence type="ECO:0000256" key="8">
    <source>
        <dbReference type="ARBA" id="ARBA00023004"/>
    </source>
</evidence>
<evidence type="ECO:0000313" key="15">
    <source>
        <dbReference type="EMBL" id="KAA8903402.1"/>
    </source>
</evidence>
<keyword evidence="5" id="KW-0847">Vitamin C</keyword>
<sequence length="575" mass="65324">MTSSTKRENETVQEGEEVKRSKVEDEVKESSAFPAGKSAFSEGLFNDERKDGLKKYIEDSGPYKHGVIQPLVNDELLRKVRKEIMEEIMFTKKETDIYKVYQTGDLANLSGLGEEELKRLSSLNTLRNALYSQEFRDYLSYVTGAGPLSGVKKDLSINVYQKGCHLLNHDDVIGSRRVSYILYLPDPDEPWQAKWGGALRLYSTLTPNIPSTDWELKIPPAWNQLAFFTVQPGLSFHDVEEVYVDKPRMSISGWFHIPQPGEPGFIEGEQEEIEGLSSLKQLESKKLEEYDYPKEEQHKPSEEVDVTKFEQDDRDYLAKYLNEKLLDEGSLEKLNETFCNESMIEINDFLNAEYAKIVKEAIDVDDIAKVPGKSTEVPQPWEVARPPHKARYLYLGEHSQKVEPTKTLAAHTKLQEVRELFQSVAFYRWLYKLSGMAPESDSVIARRFRPGYDFTLATTSNSEDSVLEGTLSLTPSKGWLDGEVGGYELTMSVDEESKEADPAVYGAQTEGDDDPVLLTSQANWNVFSLIVRDSGILRFVKYVSRNATGSRWDVSATWQVQPSEDDDEEGEETEN</sequence>
<dbReference type="InterPro" id="IPR005123">
    <property type="entry name" value="Oxoglu/Fe-dep_dioxygenase_dom"/>
</dbReference>
<dbReference type="Pfam" id="PF13661">
    <property type="entry name" value="2OG-FeII_Oxy_4"/>
    <property type="match status" value="1"/>
</dbReference>
<dbReference type="EMBL" id="SWFS01000441">
    <property type="protein sequence ID" value="KAA8903402.1"/>
    <property type="molecule type" value="Genomic_DNA"/>
</dbReference>
<feature type="compositionally biased region" description="Acidic residues" evidence="13">
    <location>
        <begin position="563"/>
        <end position="575"/>
    </location>
</feature>
<keyword evidence="6" id="KW-0223">Dioxygenase</keyword>
<dbReference type="PANTHER" id="PTHR12117">
    <property type="entry name" value="HISTONE ACETYLTRANSFERASE COMPLEX"/>
    <property type="match status" value="1"/>
</dbReference>
<evidence type="ECO:0000256" key="9">
    <source>
        <dbReference type="ARBA" id="ARBA00023242"/>
    </source>
</evidence>
<dbReference type="GO" id="GO:0005634">
    <property type="term" value="C:nucleus"/>
    <property type="evidence" value="ECO:0007669"/>
    <property type="project" value="UniProtKB-SubCell"/>
</dbReference>
<dbReference type="Gene3D" id="3.60.130.20">
    <property type="entry name" value="Oxoglutarate/iron-dependent oxygenase, C-terminal degradation domain"/>
    <property type="match status" value="1"/>
</dbReference>
<dbReference type="Pfam" id="PF10637">
    <property type="entry name" value="Ofd1_CTDD"/>
    <property type="match status" value="1"/>
</dbReference>
<dbReference type="InterPro" id="IPR051842">
    <property type="entry name" value="uS12_prolyl_hydroxylase"/>
</dbReference>
<keyword evidence="4" id="KW-0479">Metal-binding</keyword>
<evidence type="ECO:0000256" key="7">
    <source>
        <dbReference type="ARBA" id="ARBA00023002"/>
    </source>
</evidence>
<feature type="region of interest" description="Disordered" evidence="13">
    <location>
        <begin position="1"/>
        <end position="38"/>
    </location>
</feature>
<dbReference type="VEuPathDB" id="FungiDB:TRICI_005692"/>
<evidence type="ECO:0000256" key="4">
    <source>
        <dbReference type="ARBA" id="ARBA00022723"/>
    </source>
</evidence>
<comment type="catalytic activity">
    <reaction evidence="10">
        <text>[ribosomal protein uS12]-L-proline + 2-oxoglutarate + O2 = [ribosomal protein uS12]-(3S)-3-hydroxy-L-proline + succinate + CO2</text>
        <dbReference type="Rhea" id="RHEA:54156"/>
        <dbReference type="Rhea" id="RHEA-COMP:13816"/>
        <dbReference type="Rhea" id="RHEA-COMP:13818"/>
        <dbReference type="ChEBI" id="CHEBI:15379"/>
        <dbReference type="ChEBI" id="CHEBI:16526"/>
        <dbReference type="ChEBI" id="CHEBI:16810"/>
        <dbReference type="ChEBI" id="CHEBI:30031"/>
        <dbReference type="ChEBI" id="CHEBI:50342"/>
        <dbReference type="ChEBI" id="CHEBI:85428"/>
    </reaction>
</comment>